<evidence type="ECO:0000259" key="6">
    <source>
        <dbReference type="PROSITE" id="PS50066"/>
    </source>
</evidence>
<dbReference type="Proteomes" id="UP001367508">
    <property type="component" value="Unassembled WGS sequence"/>
</dbReference>
<dbReference type="SMART" id="SM00432">
    <property type="entry name" value="MADS"/>
    <property type="match status" value="1"/>
</dbReference>
<dbReference type="PROSITE" id="PS50066">
    <property type="entry name" value="MADS_BOX_2"/>
    <property type="match status" value="1"/>
</dbReference>
<keyword evidence="4" id="KW-0804">Transcription</keyword>
<keyword evidence="8" id="KW-1185">Reference proteome</keyword>
<protein>
    <recommendedName>
        <fullName evidence="6">MADS-box domain-containing protein</fullName>
    </recommendedName>
</protein>
<evidence type="ECO:0000256" key="2">
    <source>
        <dbReference type="ARBA" id="ARBA00023015"/>
    </source>
</evidence>
<evidence type="ECO:0000256" key="3">
    <source>
        <dbReference type="ARBA" id="ARBA00023125"/>
    </source>
</evidence>
<dbReference type="PANTHER" id="PTHR11945:SF776">
    <property type="entry name" value="AGAMOUS-LIKE 50-RELATED"/>
    <property type="match status" value="1"/>
</dbReference>
<dbReference type="PANTHER" id="PTHR11945">
    <property type="entry name" value="MADS BOX PROTEIN"/>
    <property type="match status" value="1"/>
</dbReference>
<dbReference type="GO" id="GO:0046983">
    <property type="term" value="F:protein dimerization activity"/>
    <property type="evidence" value="ECO:0007669"/>
    <property type="project" value="InterPro"/>
</dbReference>
<dbReference type="CDD" id="cd00265">
    <property type="entry name" value="MADS_MEF2_like"/>
    <property type="match status" value="1"/>
</dbReference>
<accession>A0AAN9QRI9</accession>
<dbReference type="AlphaFoldDB" id="A0AAN9QRI9"/>
<proteinExistence type="predicted"/>
<dbReference type="SUPFAM" id="SSF55455">
    <property type="entry name" value="SRF-like"/>
    <property type="match status" value="1"/>
</dbReference>
<gene>
    <name evidence="7" type="ORF">VNO77_15792</name>
</gene>
<dbReference type="GO" id="GO:0000981">
    <property type="term" value="F:DNA-binding transcription factor activity, RNA polymerase II-specific"/>
    <property type="evidence" value="ECO:0007669"/>
    <property type="project" value="TreeGrafter"/>
</dbReference>
<dbReference type="GO" id="GO:0045944">
    <property type="term" value="P:positive regulation of transcription by RNA polymerase II"/>
    <property type="evidence" value="ECO:0007669"/>
    <property type="project" value="InterPro"/>
</dbReference>
<feature type="domain" description="MADS-box" evidence="6">
    <location>
        <begin position="13"/>
        <end position="73"/>
    </location>
</feature>
<comment type="caution">
    <text evidence="7">The sequence shown here is derived from an EMBL/GenBank/DDBJ whole genome shotgun (WGS) entry which is preliminary data.</text>
</comment>
<keyword evidence="5" id="KW-0539">Nucleus</keyword>
<dbReference type="PRINTS" id="PR00404">
    <property type="entry name" value="MADSDOMAIN"/>
</dbReference>
<evidence type="ECO:0000256" key="1">
    <source>
        <dbReference type="ARBA" id="ARBA00004123"/>
    </source>
</evidence>
<evidence type="ECO:0000256" key="5">
    <source>
        <dbReference type="ARBA" id="ARBA00023242"/>
    </source>
</evidence>
<dbReference type="Gene3D" id="6.10.140.920">
    <property type="match status" value="1"/>
</dbReference>
<dbReference type="Gene3D" id="3.40.1810.10">
    <property type="entry name" value="Transcription factor, MADS-box"/>
    <property type="match status" value="1"/>
</dbReference>
<dbReference type="GO" id="GO:0005634">
    <property type="term" value="C:nucleus"/>
    <property type="evidence" value="ECO:0007669"/>
    <property type="project" value="UniProtKB-SubCell"/>
</dbReference>
<reference evidence="7 8" key="1">
    <citation type="submission" date="2024-01" db="EMBL/GenBank/DDBJ databases">
        <title>The genomes of 5 underutilized Papilionoideae crops provide insights into root nodulation and disease resistanc.</title>
        <authorList>
            <person name="Jiang F."/>
        </authorList>
    </citation>
    <scope>NUCLEOTIDE SEQUENCE [LARGE SCALE GENOMIC DNA]</scope>
    <source>
        <strain evidence="7">LVBAO_FW01</strain>
        <tissue evidence="7">Leaves</tissue>
    </source>
</reference>
<dbReference type="Pfam" id="PF00319">
    <property type="entry name" value="SRF-TF"/>
    <property type="match status" value="1"/>
</dbReference>
<organism evidence="7 8">
    <name type="scientific">Canavalia gladiata</name>
    <name type="common">Sword bean</name>
    <name type="synonym">Dolichos gladiatus</name>
    <dbReference type="NCBI Taxonomy" id="3824"/>
    <lineage>
        <taxon>Eukaryota</taxon>
        <taxon>Viridiplantae</taxon>
        <taxon>Streptophyta</taxon>
        <taxon>Embryophyta</taxon>
        <taxon>Tracheophyta</taxon>
        <taxon>Spermatophyta</taxon>
        <taxon>Magnoliopsida</taxon>
        <taxon>eudicotyledons</taxon>
        <taxon>Gunneridae</taxon>
        <taxon>Pentapetalae</taxon>
        <taxon>rosids</taxon>
        <taxon>fabids</taxon>
        <taxon>Fabales</taxon>
        <taxon>Fabaceae</taxon>
        <taxon>Papilionoideae</taxon>
        <taxon>50 kb inversion clade</taxon>
        <taxon>NPAAA clade</taxon>
        <taxon>indigoferoid/millettioid clade</taxon>
        <taxon>Phaseoleae</taxon>
        <taxon>Canavalia</taxon>
    </lineage>
</organism>
<evidence type="ECO:0000313" key="8">
    <source>
        <dbReference type="Proteomes" id="UP001367508"/>
    </source>
</evidence>
<keyword evidence="3" id="KW-0238">DNA-binding</keyword>
<sequence>MTKGNDEFAKKTKGRQRIEMKKMSNERNLQVTFSKRRAGVFKKASELCTLCSVDMAIVIFSPARRVFSFGSPSVETVIHRYLLQAPPSYPQTMQDIIDAHCTANVRQLNAHFTLLSNQLEDEKKRGDELGRYMKAAQAQLWWASPMEEMNKAQLELLKTKLDALKKLVTRQAERLLTQQNPVLQNRVFDGSVICDNRFNNFGRYGPHDGSSGFY</sequence>
<evidence type="ECO:0000256" key="4">
    <source>
        <dbReference type="ARBA" id="ARBA00023163"/>
    </source>
</evidence>
<evidence type="ECO:0000313" key="7">
    <source>
        <dbReference type="EMBL" id="KAK7345212.1"/>
    </source>
</evidence>
<dbReference type="FunFam" id="3.40.1810.10:FF:000006">
    <property type="entry name" value="Agamous-like MADS-box protein AGL62"/>
    <property type="match status" value="1"/>
</dbReference>
<name>A0AAN9QRI9_CANGL</name>
<dbReference type="InterPro" id="IPR033896">
    <property type="entry name" value="MEF2-like_N"/>
</dbReference>
<keyword evidence="2" id="KW-0805">Transcription regulation</keyword>
<dbReference type="InterPro" id="IPR002100">
    <property type="entry name" value="TF_MADSbox"/>
</dbReference>
<dbReference type="EMBL" id="JAYMYQ010000003">
    <property type="protein sequence ID" value="KAK7345212.1"/>
    <property type="molecule type" value="Genomic_DNA"/>
</dbReference>
<dbReference type="InterPro" id="IPR036879">
    <property type="entry name" value="TF_MADSbox_sf"/>
</dbReference>
<comment type="subcellular location">
    <subcellularLocation>
        <location evidence="1">Nucleus</location>
    </subcellularLocation>
</comment>
<dbReference type="GO" id="GO:0000978">
    <property type="term" value="F:RNA polymerase II cis-regulatory region sequence-specific DNA binding"/>
    <property type="evidence" value="ECO:0007669"/>
    <property type="project" value="TreeGrafter"/>
</dbReference>